<comment type="caution">
    <text evidence="2">The sequence shown here is derived from an EMBL/GenBank/DDBJ whole genome shotgun (WGS) entry which is preliminary data.</text>
</comment>
<dbReference type="InterPro" id="IPR000683">
    <property type="entry name" value="Gfo/Idh/MocA-like_OxRdtase_N"/>
</dbReference>
<name>A0A918XN81_9PROT</name>
<dbReference type="InterPro" id="IPR036291">
    <property type="entry name" value="NAD(P)-bd_dom_sf"/>
</dbReference>
<protein>
    <submittedName>
        <fullName evidence="2">Dehydrogenase</fullName>
    </submittedName>
</protein>
<keyword evidence="3" id="KW-1185">Reference proteome</keyword>
<accession>A0A918XN81</accession>
<feature type="domain" description="Gfo/Idh/MocA-like oxidoreductase N-terminal" evidence="1">
    <location>
        <begin position="8"/>
        <end position="101"/>
    </location>
</feature>
<sequence length="394" mass="42750">MRQKTRVRAGIVGSRFAASFHYAAVERVYGASPEVIGVHSRSRDSAEAFAGPRGIAVFDDLDALLDQVDVVHVCTPPVTHEAMAIAALRRGVYPIVEKPFTGFFGDGSDGFDGRTWPKQAALDAAMASVKRILDAEAESNADVLYAENWVYMPAVQKEREVIEKTGAQILWMHGEQGHSGSHSPAYGHWKFAGGGSAVGKGCHPLSALLYLKRVEGRARDGRPIRPATVSARIHELTRLPGYRDAGHLRTDYNDIEDAAMLHVTFEDGTLATVFASEIVMGGIKNRLEVMANNHRAVCNINPNDTMRTYNPDEAAFADVYLVEKLGTKQGWAPAVPDEDHTNGFPQEIEAFYRTVAHGEPAESDSGLAADTIATIYAGYVSAEDGGRETKIPLA</sequence>
<dbReference type="PANTHER" id="PTHR43249:SF1">
    <property type="entry name" value="D-GLUCOSIDE 3-DEHYDROGENASE"/>
    <property type="match status" value="1"/>
</dbReference>
<reference evidence="2" key="1">
    <citation type="journal article" date="2014" name="Int. J. Syst. Evol. Microbiol.">
        <title>Complete genome sequence of Corynebacterium casei LMG S-19264T (=DSM 44701T), isolated from a smear-ripened cheese.</title>
        <authorList>
            <consortium name="US DOE Joint Genome Institute (JGI-PGF)"/>
            <person name="Walter F."/>
            <person name="Albersmeier A."/>
            <person name="Kalinowski J."/>
            <person name="Ruckert C."/>
        </authorList>
    </citation>
    <scope>NUCLEOTIDE SEQUENCE</scope>
    <source>
        <strain evidence="2">KCTC 42651</strain>
    </source>
</reference>
<dbReference type="EMBL" id="BMZS01000001">
    <property type="protein sequence ID" value="GHD41160.1"/>
    <property type="molecule type" value="Genomic_DNA"/>
</dbReference>
<reference evidence="2" key="2">
    <citation type="submission" date="2020-09" db="EMBL/GenBank/DDBJ databases">
        <authorList>
            <person name="Sun Q."/>
            <person name="Kim S."/>
        </authorList>
    </citation>
    <scope>NUCLEOTIDE SEQUENCE</scope>
    <source>
        <strain evidence="2">KCTC 42651</strain>
    </source>
</reference>
<dbReference type="SUPFAM" id="SSF51735">
    <property type="entry name" value="NAD(P)-binding Rossmann-fold domains"/>
    <property type="match status" value="1"/>
</dbReference>
<dbReference type="AlphaFoldDB" id="A0A918XN81"/>
<evidence type="ECO:0000313" key="2">
    <source>
        <dbReference type="EMBL" id="GHD41160.1"/>
    </source>
</evidence>
<dbReference type="Pfam" id="PF01408">
    <property type="entry name" value="GFO_IDH_MocA"/>
    <property type="match status" value="1"/>
</dbReference>
<organism evidence="2 3">
    <name type="scientific">Thalassobaculum fulvum</name>
    <dbReference type="NCBI Taxonomy" id="1633335"/>
    <lineage>
        <taxon>Bacteria</taxon>
        <taxon>Pseudomonadati</taxon>
        <taxon>Pseudomonadota</taxon>
        <taxon>Alphaproteobacteria</taxon>
        <taxon>Rhodospirillales</taxon>
        <taxon>Thalassobaculaceae</taxon>
        <taxon>Thalassobaculum</taxon>
    </lineage>
</organism>
<evidence type="ECO:0000313" key="3">
    <source>
        <dbReference type="Proteomes" id="UP000630353"/>
    </source>
</evidence>
<dbReference type="Proteomes" id="UP000630353">
    <property type="component" value="Unassembled WGS sequence"/>
</dbReference>
<gene>
    <name evidence="2" type="ORF">GCM10017083_05220</name>
</gene>
<dbReference type="InterPro" id="IPR052515">
    <property type="entry name" value="Gfo/Idh/MocA_Oxidoreductase"/>
</dbReference>
<evidence type="ECO:0000259" key="1">
    <source>
        <dbReference type="Pfam" id="PF01408"/>
    </source>
</evidence>
<dbReference type="GO" id="GO:0000166">
    <property type="term" value="F:nucleotide binding"/>
    <property type="evidence" value="ECO:0007669"/>
    <property type="project" value="InterPro"/>
</dbReference>
<dbReference type="RefSeq" id="WP_189987340.1">
    <property type="nucleotide sequence ID" value="NZ_BMZS01000001.1"/>
</dbReference>
<dbReference type="Gene3D" id="3.40.50.720">
    <property type="entry name" value="NAD(P)-binding Rossmann-like Domain"/>
    <property type="match status" value="1"/>
</dbReference>
<dbReference type="SUPFAM" id="SSF55347">
    <property type="entry name" value="Glyceraldehyde-3-phosphate dehydrogenase-like, C-terminal domain"/>
    <property type="match status" value="1"/>
</dbReference>
<dbReference type="Gene3D" id="3.30.360.10">
    <property type="entry name" value="Dihydrodipicolinate Reductase, domain 2"/>
    <property type="match status" value="1"/>
</dbReference>
<dbReference type="PANTHER" id="PTHR43249">
    <property type="entry name" value="UDP-N-ACETYL-2-AMINO-2-DEOXY-D-GLUCURONATE OXIDASE"/>
    <property type="match status" value="1"/>
</dbReference>
<proteinExistence type="predicted"/>